<name>A0AAV0ALR7_PHAPC</name>
<comment type="subunit">
    <text evidence="3">Homotetramer.</text>
</comment>
<dbReference type="PANTHER" id="PTHR43161">
    <property type="entry name" value="SORBITOL DEHYDROGENASE"/>
    <property type="match status" value="1"/>
</dbReference>
<evidence type="ECO:0000256" key="9">
    <source>
        <dbReference type="ARBA" id="ARBA00039783"/>
    </source>
</evidence>
<evidence type="ECO:0000256" key="2">
    <source>
        <dbReference type="ARBA" id="ARBA00008072"/>
    </source>
</evidence>
<dbReference type="PANTHER" id="PTHR43161:SF12">
    <property type="entry name" value="L-ARABINITOL 4-DEHYDROGENASE"/>
    <property type="match status" value="1"/>
</dbReference>
<dbReference type="Gene3D" id="3.90.180.10">
    <property type="entry name" value="Medium-chain alcohol dehydrogenases, catalytic domain"/>
    <property type="match status" value="1"/>
</dbReference>
<sequence length="420" mass="46527">MVNETHCITNGKSSKENLKCLEDDDPDDVDFRVFESIKRSIYDPRLVLESDEFKILIDQDEIEGLQKTSNLACFYNDKKQIHMVKRPMPKLNPGQVLLHVRATGICGSDVHFWKHSRVGDSMVVRDECGAGHESAGEIIEIGEGVTGFKIGERVAIEAGIPCSKPTCEMCRTGSYNACPEIIFFSTPPFHGLLTRFHAHPACWLHKLPDNLTYEEGSLLEPLAVALAGIEKSGIRLGDPVLICGSGPIGLICLLACRAAGACPITITDLSEDRLKFAKSLVPSVKTIKIDPNSTERENSDRIRAEMKNCVARVALECTGFENSIKTAIYSVKFGGKVFVIGVGKDEQEFPFMHLSANEIDLQFQFRYANQYPKAIRLVSEGLIELKPLITHRFKLERAVEAFETAADLKSGSIKVQIIDL</sequence>
<dbReference type="GO" id="GO:0008270">
    <property type="term" value="F:zinc ion binding"/>
    <property type="evidence" value="ECO:0007669"/>
    <property type="project" value="InterPro"/>
</dbReference>
<dbReference type="InterPro" id="IPR045306">
    <property type="entry name" value="SDH-like"/>
</dbReference>
<dbReference type="GO" id="GO:0003939">
    <property type="term" value="F:L-iditol 2-dehydrogenase (NAD+) activity"/>
    <property type="evidence" value="ECO:0007669"/>
    <property type="project" value="TreeGrafter"/>
</dbReference>
<comment type="similarity">
    <text evidence="2 11">Belongs to the zinc-containing alcohol dehydrogenase family.</text>
</comment>
<organism evidence="14 15">
    <name type="scientific">Phakopsora pachyrhizi</name>
    <name type="common">Asian soybean rust disease fungus</name>
    <dbReference type="NCBI Taxonomy" id="170000"/>
    <lineage>
        <taxon>Eukaryota</taxon>
        <taxon>Fungi</taxon>
        <taxon>Dikarya</taxon>
        <taxon>Basidiomycota</taxon>
        <taxon>Pucciniomycotina</taxon>
        <taxon>Pucciniomycetes</taxon>
        <taxon>Pucciniales</taxon>
        <taxon>Phakopsoraceae</taxon>
        <taxon>Phakopsora</taxon>
    </lineage>
</organism>
<evidence type="ECO:0000256" key="10">
    <source>
        <dbReference type="ARBA" id="ARBA00049317"/>
    </source>
</evidence>
<evidence type="ECO:0000256" key="7">
    <source>
        <dbReference type="ARBA" id="ARBA00023027"/>
    </source>
</evidence>
<evidence type="ECO:0000256" key="5">
    <source>
        <dbReference type="ARBA" id="ARBA00022833"/>
    </source>
</evidence>
<dbReference type="SUPFAM" id="SSF50129">
    <property type="entry name" value="GroES-like"/>
    <property type="match status" value="1"/>
</dbReference>
<dbReference type="InterPro" id="IPR013154">
    <property type="entry name" value="ADH-like_N"/>
</dbReference>
<keyword evidence="7" id="KW-0520">NAD</keyword>
<dbReference type="AlphaFoldDB" id="A0AAV0ALR7"/>
<feature type="domain" description="Alcohol dehydrogenase-like C-terminal" evidence="12">
    <location>
        <begin position="247"/>
        <end position="379"/>
    </location>
</feature>
<dbReference type="InterPro" id="IPR013149">
    <property type="entry name" value="ADH-like_C"/>
</dbReference>
<keyword evidence="4 11" id="KW-0479">Metal-binding</keyword>
<evidence type="ECO:0000256" key="8">
    <source>
        <dbReference type="ARBA" id="ARBA00038954"/>
    </source>
</evidence>
<dbReference type="GO" id="GO:0050019">
    <property type="term" value="F:L-arabinitol 4-dehydrogenase activity"/>
    <property type="evidence" value="ECO:0007669"/>
    <property type="project" value="UniProtKB-EC"/>
</dbReference>
<gene>
    <name evidence="14" type="ORF">PPACK8108_LOCUS3058</name>
</gene>
<evidence type="ECO:0000313" key="14">
    <source>
        <dbReference type="EMBL" id="CAH7668541.1"/>
    </source>
</evidence>
<dbReference type="Pfam" id="PF00107">
    <property type="entry name" value="ADH_zinc_N"/>
    <property type="match status" value="1"/>
</dbReference>
<keyword evidence="6" id="KW-0560">Oxidoreductase</keyword>
<evidence type="ECO:0000313" key="15">
    <source>
        <dbReference type="Proteomes" id="UP001153365"/>
    </source>
</evidence>
<protein>
    <recommendedName>
        <fullName evidence="9">L-arabinitol 4-dehydrogenase</fullName>
        <ecNumber evidence="8">1.1.1.12</ecNumber>
    </recommendedName>
</protein>
<dbReference type="InterPro" id="IPR036291">
    <property type="entry name" value="NAD(P)-bd_dom_sf"/>
</dbReference>
<keyword evidence="5 11" id="KW-0862">Zinc</keyword>
<dbReference type="SUPFAM" id="SSF51735">
    <property type="entry name" value="NAD(P)-binding Rossmann-fold domains"/>
    <property type="match status" value="1"/>
</dbReference>
<dbReference type="InterPro" id="IPR002328">
    <property type="entry name" value="ADH_Zn_CS"/>
</dbReference>
<dbReference type="Pfam" id="PF08240">
    <property type="entry name" value="ADH_N"/>
    <property type="match status" value="1"/>
</dbReference>
<evidence type="ECO:0000259" key="13">
    <source>
        <dbReference type="Pfam" id="PF08240"/>
    </source>
</evidence>
<comment type="caution">
    <text evidence="14">The sequence shown here is derived from an EMBL/GenBank/DDBJ whole genome shotgun (WGS) entry which is preliminary data.</text>
</comment>
<keyword evidence="15" id="KW-1185">Reference proteome</keyword>
<dbReference type="Proteomes" id="UP001153365">
    <property type="component" value="Unassembled WGS sequence"/>
</dbReference>
<dbReference type="Gene3D" id="3.40.50.720">
    <property type="entry name" value="NAD(P)-binding Rossmann-like Domain"/>
    <property type="match status" value="1"/>
</dbReference>
<proteinExistence type="inferred from homology"/>
<feature type="domain" description="Alcohol dehydrogenase-like N-terminal" evidence="13">
    <location>
        <begin position="93"/>
        <end position="209"/>
    </location>
</feature>
<evidence type="ECO:0000256" key="11">
    <source>
        <dbReference type="RuleBase" id="RU361277"/>
    </source>
</evidence>
<dbReference type="EC" id="1.1.1.12" evidence="8"/>
<comment type="catalytic activity">
    <reaction evidence="10">
        <text>L-arabinitol + NAD(+) = L-xylulose + NADH + H(+)</text>
        <dbReference type="Rhea" id="RHEA:16381"/>
        <dbReference type="ChEBI" id="CHEBI:15378"/>
        <dbReference type="ChEBI" id="CHEBI:17399"/>
        <dbReference type="ChEBI" id="CHEBI:18403"/>
        <dbReference type="ChEBI" id="CHEBI:57540"/>
        <dbReference type="ChEBI" id="CHEBI:57945"/>
        <dbReference type="EC" id="1.1.1.12"/>
    </reaction>
</comment>
<comment type="cofactor">
    <cofactor evidence="1 11">
        <name>Zn(2+)</name>
        <dbReference type="ChEBI" id="CHEBI:29105"/>
    </cofactor>
</comment>
<evidence type="ECO:0000256" key="1">
    <source>
        <dbReference type="ARBA" id="ARBA00001947"/>
    </source>
</evidence>
<dbReference type="FunFam" id="3.40.50.720:FF:000068">
    <property type="entry name" value="Sorbitol dehydrogenase"/>
    <property type="match status" value="1"/>
</dbReference>
<reference evidence="14" key="1">
    <citation type="submission" date="2022-06" db="EMBL/GenBank/DDBJ databases">
        <authorList>
            <consortium name="SYNGENTA / RWTH Aachen University"/>
        </authorList>
    </citation>
    <scope>NUCLEOTIDE SEQUENCE</scope>
</reference>
<dbReference type="CDD" id="cd05285">
    <property type="entry name" value="sorbitol_DH"/>
    <property type="match status" value="1"/>
</dbReference>
<dbReference type="GO" id="GO:0006062">
    <property type="term" value="P:sorbitol catabolic process"/>
    <property type="evidence" value="ECO:0007669"/>
    <property type="project" value="TreeGrafter"/>
</dbReference>
<accession>A0AAV0ALR7</accession>
<dbReference type="EMBL" id="CALTRL010000540">
    <property type="protein sequence ID" value="CAH7668541.1"/>
    <property type="molecule type" value="Genomic_DNA"/>
</dbReference>
<evidence type="ECO:0000256" key="4">
    <source>
        <dbReference type="ARBA" id="ARBA00022723"/>
    </source>
</evidence>
<evidence type="ECO:0000256" key="6">
    <source>
        <dbReference type="ARBA" id="ARBA00023002"/>
    </source>
</evidence>
<dbReference type="InterPro" id="IPR011032">
    <property type="entry name" value="GroES-like_sf"/>
</dbReference>
<dbReference type="PROSITE" id="PS00059">
    <property type="entry name" value="ADH_ZINC"/>
    <property type="match status" value="1"/>
</dbReference>
<evidence type="ECO:0000256" key="3">
    <source>
        <dbReference type="ARBA" id="ARBA00011881"/>
    </source>
</evidence>
<evidence type="ECO:0000259" key="12">
    <source>
        <dbReference type="Pfam" id="PF00107"/>
    </source>
</evidence>